<sequence>MRKQYIFPILDIKELVMCLQSCGFTASEELVSRPTREYVQTLLEQVADQYLGINSQVIYKIKENNKENSSVHVVIYLQRIMYQFLKVCGIDDFNIMDIMKPDSNRVLVILSGIVNFARFREEHLIDCESFLNTSEQMVKEYKNLEQANEKMKQNIEQLKQGDIDIDKINKENKDIENKLKSLISKQEELTQQRLAYKEERISLIEKLRENDELIGNLRQFNLQLQEESSSSIKTRNQALQEQLSQEQTVLSGLELKSRNLSISIESFGLLNVEVENYLKLMRDVEAEVNKQELLMEKLGKHGEALETDQLKSNELKYRIHQLSRQLNTQKDKIDTLKTTMEEKRKTNSEKLTTIHDQYTTLIAERDLNEQDLNTKKNYINSLEQKMSEMSRQLDQEVQDCNLELLRLNNHLKLYLKEMEKTKVNEYIQIM</sequence>
<evidence type="ECO:0000256" key="10">
    <source>
        <dbReference type="ARBA" id="ARBA00023328"/>
    </source>
</evidence>
<feature type="coiled-coil region" evidence="11">
    <location>
        <begin position="127"/>
        <end position="199"/>
    </location>
</feature>
<dbReference type="EMBL" id="CP014584">
    <property type="protein sequence ID" value="ANZ74818.1"/>
    <property type="molecule type" value="Genomic_DNA"/>
</dbReference>
<feature type="domain" description="Nuf2 DHR10-like" evidence="13">
    <location>
        <begin position="240"/>
        <end position="354"/>
    </location>
</feature>
<feature type="coiled-coil region" evidence="11">
    <location>
        <begin position="236"/>
        <end position="346"/>
    </location>
</feature>
<organism evidence="14 15">
    <name type="scientific">Komagataella pastoris</name>
    <name type="common">Yeast</name>
    <name type="synonym">Pichia pastoris</name>
    <dbReference type="NCBI Taxonomy" id="4922"/>
    <lineage>
        <taxon>Eukaryota</taxon>
        <taxon>Fungi</taxon>
        <taxon>Dikarya</taxon>
        <taxon>Ascomycota</taxon>
        <taxon>Saccharomycotina</taxon>
        <taxon>Pichiomycetes</taxon>
        <taxon>Pichiales</taxon>
        <taxon>Pichiaceae</taxon>
        <taxon>Komagataella</taxon>
    </lineage>
</organism>
<keyword evidence="15" id="KW-1185">Reference proteome</keyword>
<keyword evidence="5" id="KW-0132">Cell division</keyword>
<evidence type="ECO:0000256" key="3">
    <source>
        <dbReference type="ARBA" id="ARBA00005498"/>
    </source>
</evidence>
<keyword evidence="9" id="KW-0131">Cell cycle</keyword>
<evidence type="ECO:0000313" key="15">
    <source>
        <dbReference type="Proteomes" id="UP000094565"/>
    </source>
</evidence>
<keyword evidence="8" id="KW-0539">Nucleus</keyword>
<protein>
    <submittedName>
        <fullName evidence="14">BA75_01609T0</fullName>
    </submittedName>
</protein>
<evidence type="ECO:0000256" key="1">
    <source>
        <dbReference type="ARBA" id="ARBA00004123"/>
    </source>
</evidence>
<keyword evidence="10" id="KW-0137">Centromere</keyword>
<reference evidence="14 15" key="1">
    <citation type="submission" date="2016-02" db="EMBL/GenBank/DDBJ databases">
        <title>Comparative genomic and transcriptomic foundation for Pichia pastoris.</title>
        <authorList>
            <person name="Love K.R."/>
            <person name="Shah K.A."/>
            <person name="Whittaker C.A."/>
            <person name="Wu J."/>
            <person name="Bartlett M.C."/>
            <person name="Ma D."/>
            <person name="Leeson R.L."/>
            <person name="Priest M."/>
            <person name="Young S.K."/>
            <person name="Love J.C."/>
        </authorList>
    </citation>
    <scope>NUCLEOTIDE SEQUENCE [LARGE SCALE GENOMIC DNA]</scope>
    <source>
        <strain evidence="14 15">ATCC 28485</strain>
    </source>
</reference>
<dbReference type="Proteomes" id="UP000094565">
    <property type="component" value="Chromosome 1"/>
</dbReference>
<evidence type="ECO:0000313" key="14">
    <source>
        <dbReference type="EMBL" id="ANZ74818.1"/>
    </source>
</evidence>
<dbReference type="InterPro" id="IPR038275">
    <property type="entry name" value="Nuf2_N_sf"/>
</dbReference>
<feature type="domain" description="Kinetochore protein Nuf2 N-terminal" evidence="12">
    <location>
        <begin position="4"/>
        <end position="134"/>
    </location>
</feature>
<evidence type="ECO:0000256" key="8">
    <source>
        <dbReference type="ARBA" id="ARBA00023242"/>
    </source>
</evidence>
<accession>A0A1B2JAJ4</accession>
<dbReference type="OrthoDB" id="8194677at2759"/>
<dbReference type="AlphaFoldDB" id="A0A1B2JAJ4"/>
<evidence type="ECO:0000256" key="11">
    <source>
        <dbReference type="SAM" id="Coils"/>
    </source>
</evidence>
<dbReference type="InterPro" id="IPR005549">
    <property type="entry name" value="Kinetochore_Nuf2_N"/>
</dbReference>
<dbReference type="Gene3D" id="1.10.418.60">
    <property type="entry name" value="Ncd80 complex, Nuf2 subunit"/>
    <property type="match status" value="1"/>
</dbReference>
<evidence type="ECO:0000259" key="13">
    <source>
        <dbReference type="Pfam" id="PF18595"/>
    </source>
</evidence>
<dbReference type="Pfam" id="PF18595">
    <property type="entry name" value="Nuf2_DHR10-like"/>
    <property type="match status" value="1"/>
</dbReference>
<keyword evidence="7 11" id="KW-0175">Coiled coil</keyword>
<evidence type="ECO:0000259" key="12">
    <source>
        <dbReference type="Pfam" id="PF03800"/>
    </source>
</evidence>
<keyword evidence="6" id="KW-0498">Mitosis</keyword>
<name>A0A1B2JAJ4_PICPA</name>
<evidence type="ECO:0000256" key="6">
    <source>
        <dbReference type="ARBA" id="ARBA00022776"/>
    </source>
</evidence>
<evidence type="ECO:0000256" key="2">
    <source>
        <dbReference type="ARBA" id="ARBA00004584"/>
    </source>
</evidence>
<dbReference type="GO" id="GO:0031262">
    <property type="term" value="C:Ndc80 complex"/>
    <property type="evidence" value="ECO:0007669"/>
    <property type="project" value="InterPro"/>
</dbReference>
<evidence type="ECO:0000256" key="7">
    <source>
        <dbReference type="ARBA" id="ARBA00023054"/>
    </source>
</evidence>
<feature type="coiled-coil region" evidence="11">
    <location>
        <begin position="372"/>
        <end position="399"/>
    </location>
</feature>
<dbReference type="GO" id="GO:0005634">
    <property type="term" value="C:nucleus"/>
    <property type="evidence" value="ECO:0007669"/>
    <property type="project" value="UniProtKB-SubCell"/>
</dbReference>
<gene>
    <name evidence="14" type="primary">NUF2</name>
    <name evidence="14" type="ORF">ATY40_BA7501609</name>
</gene>
<evidence type="ECO:0000256" key="4">
    <source>
        <dbReference type="ARBA" id="ARBA00022454"/>
    </source>
</evidence>
<dbReference type="InterPro" id="IPR041112">
    <property type="entry name" value="Nuf2_DHR10-like"/>
</dbReference>
<evidence type="ECO:0000256" key="9">
    <source>
        <dbReference type="ARBA" id="ARBA00023306"/>
    </source>
</evidence>
<dbReference type="Pfam" id="PF03800">
    <property type="entry name" value="Nuf2"/>
    <property type="match status" value="1"/>
</dbReference>
<proteinExistence type="inferred from homology"/>
<evidence type="ECO:0000256" key="5">
    <source>
        <dbReference type="ARBA" id="ARBA00022618"/>
    </source>
</evidence>
<dbReference type="GO" id="GO:0051301">
    <property type="term" value="P:cell division"/>
    <property type="evidence" value="ECO:0007669"/>
    <property type="project" value="UniProtKB-KW"/>
</dbReference>
<keyword evidence="4" id="KW-0158">Chromosome</keyword>
<comment type="subcellular location">
    <subcellularLocation>
        <location evidence="2">Chromosome</location>
        <location evidence="2">Centromere</location>
    </subcellularLocation>
    <subcellularLocation>
        <location evidence="1">Nucleus</location>
    </subcellularLocation>
</comment>
<comment type="similarity">
    <text evidence="3">Belongs to the NUF2 family.</text>
</comment>